<accession>A0A5N8WPG0</accession>
<evidence type="ECO:0000256" key="1">
    <source>
        <dbReference type="PIRSR" id="PIRSR014972-1"/>
    </source>
</evidence>
<dbReference type="Gene3D" id="3.10.129.10">
    <property type="entry name" value="Hotdog Thioesterase"/>
    <property type="match status" value="1"/>
</dbReference>
<evidence type="ECO:0000256" key="2">
    <source>
        <dbReference type="PIRSR" id="PIRSR014972-2"/>
    </source>
</evidence>
<feature type="active site" evidence="1">
    <location>
        <position position="42"/>
    </location>
</feature>
<evidence type="ECO:0000313" key="5">
    <source>
        <dbReference type="Proteomes" id="UP000373149"/>
    </source>
</evidence>
<gene>
    <name evidence="4" type="ORF">FPZ41_12330</name>
</gene>
<feature type="binding site" evidence="2">
    <location>
        <position position="69"/>
    </location>
    <ligand>
        <name>substrate</name>
    </ligand>
</feature>
<dbReference type="InterPro" id="IPR029069">
    <property type="entry name" value="HotDog_dom_sf"/>
</dbReference>
<dbReference type="PANTHER" id="PTHR36934:SF1">
    <property type="entry name" value="THIOESTERASE DOMAIN-CONTAINING PROTEIN"/>
    <property type="match status" value="1"/>
</dbReference>
<name>A0A5N8WPG0_9ACTN</name>
<dbReference type="SUPFAM" id="SSF54637">
    <property type="entry name" value="Thioesterase/thiol ester dehydrase-isomerase"/>
    <property type="match status" value="1"/>
</dbReference>
<dbReference type="Proteomes" id="UP000373149">
    <property type="component" value="Unassembled WGS sequence"/>
</dbReference>
<dbReference type="AlphaFoldDB" id="A0A5N8WPG0"/>
<dbReference type="Pfam" id="PF22636">
    <property type="entry name" value="FlK"/>
    <property type="match status" value="1"/>
</dbReference>
<dbReference type="EMBL" id="VMNX01000034">
    <property type="protein sequence ID" value="MPY49321.1"/>
    <property type="molecule type" value="Genomic_DNA"/>
</dbReference>
<reference evidence="4 5" key="1">
    <citation type="submission" date="2019-09" db="EMBL/GenBank/DDBJ databases">
        <authorList>
            <person name="Duangmal K."/>
            <person name="Teo W.F.A."/>
            <person name="Lipun K."/>
        </authorList>
    </citation>
    <scope>NUCLEOTIDE SEQUENCE [LARGE SCALE GENOMIC DNA]</scope>
    <source>
        <strain evidence="4 5">K1PN6</strain>
    </source>
</reference>
<protein>
    <submittedName>
        <fullName evidence="4">Thioesterase</fullName>
    </submittedName>
</protein>
<dbReference type="PANTHER" id="PTHR36934">
    <property type="entry name" value="BLR0278 PROTEIN"/>
    <property type="match status" value="1"/>
</dbReference>
<dbReference type="InterPro" id="IPR054485">
    <property type="entry name" value="FlK-like_dom"/>
</dbReference>
<evidence type="ECO:0000313" key="4">
    <source>
        <dbReference type="EMBL" id="MPY49321.1"/>
    </source>
</evidence>
<dbReference type="CDD" id="cd03440">
    <property type="entry name" value="hot_dog"/>
    <property type="match status" value="1"/>
</dbReference>
<dbReference type="RefSeq" id="WP_152862002.1">
    <property type="nucleotide sequence ID" value="NZ_VMNX01000034.1"/>
</dbReference>
<proteinExistence type="predicted"/>
<evidence type="ECO:0000259" key="3">
    <source>
        <dbReference type="Pfam" id="PF22636"/>
    </source>
</evidence>
<feature type="domain" description="Fluoroacetyl-CoA-specific thioesterase-like" evidence="3">
    <location>
        <begin position="34"/>
        <end position="124"/>
    </location>
</feature>
<feature type="active site" evidence="1">
    <location>
        <position position="50"/>
    </location>
</feature>
<dbReference type="InterPro" id="IPR025540">
    <property type="entry name" value="FlK"/>
</dbReference>
<comment type="caution">
    <text evidence="4">The sequence shown here is derived from an EMBL/GenBank/DDBJ whole genome shotgun (WGS) entry which is preliminary data.</text>
</comment>
<dbReference type="PIRSF" id="PIRSF014972">
    <property type="entry name" value="FlK"/>
    <property type="match status" value="1"/>
</dbReference>
<feature type="binding site" evidence="2">
    <location>
        <position position="120"/>
    </location>
    <ligand>
        <name>substrate</name>
    </ligand>
</feature>
<organism evidence="4 5">
    <name type="scientific">Streptomyces acidicola</name>
    <dbReference type="NCBI Taxonomy" id="2596892"/>
    <lineage>
        <taxon>Bacteria</taxon>
        <taxon>Bacillati</taxon>
        <taxon>Actinomycetota</taxon>
        <taxon>Actinomycetes</taxon>
        <taxon>Kitasatosporales</taxon>
        <taxon>Streptomycetaceae</taxon>
        <taxon>Streptomyces</taxon>
    </lineage>
</organism>
<feature type="active site" evidence="1">
    <location>
        <position position="76"/>
    </location>
</feature>
<sequence>MRPTLQPKLTARATYTVPIERTVPHLLPEAGHFTQMPQVLATGYLVGLVEWACMQALDGHLDDGERTLGIHVDLSHEAPTPPGQTLTIDVELAEVAGRILTFGVTASDEAAVVCRGTHQRAVIDLDRFESMLSARTADGQVPA</sequence>
<keyword evidence="5" id="KW-1185">Reference proteome</keyword>